<evidence type="ECO:0000313" key="16">
    <source>
        <dbReference type="EMBL" id="AEI47744.1"/>
    </source>
</evidence>
<evidence type="ECO:0000256" key="11">
    <source>
        <dbReference type="ARBA" id="ARBA00052919"/>
    </source>
</evidence>
<sequence length="236" mass="26498">MCCIIVAANVTSQPQTAYTPFIMFVLTQQPSIANHFLAELRDANVQQDRMRFRRNLERIGELLAYEISKSLPYRHAEVTTPLGKAATRLLRQPPVLATILRASLPFHQGFLHFFDQADNAFIGAYRGHHIGEDEFEVEMDYITAPDLQDRTLILMDPMLATGRSIEKVYHALLRFGIPAQTHIAAVIASPEGVAYLQNRMSECRLWVGAVDEKLDSHYYIVPGLGDAGDLSFGPKL</sequence>
<dbReference type="EC" id="2.4.2.9" evidence="4"/>
<protein>
    <recommendedName>
        <fullName evidence="13">Uracil phosphoribosyltransferase</fullName>
        <ecNumber evidence="4">2.4.2.9</ecNumber>
    </recommendedName>
    <alternativeName>
        <fullName evidence="10">UMP pyrophosphorylase</fullName>
    </alternativeName>
    <alternativeName>
        <fullName evidence="14">UPRTase</fullName>
    </alternativeName>
</protein>
<keyword evidence="5" id="KW-0021">Allosteric enzyme</keyword>
<dbReference type="InterPro" id="IPR000836">
    <property type="entry name" value="PRTase_dom"/>
</dbReference>
<evidence type="ECO:0000256" key="7">
    <source>
        <dbReference type="ARBA" id="ARBA00022679"/>
    </source>
</evidence>
<evidence type="ECO:0000256" key="9">
    <source>
        <dbReference type="ARBA" id="ARBA00023134"/>
    </source>
</evidence>
<organism evidence="16 17">
    <name type="scientific">Runella slithyformis (strain ATCC 29530 / DSM 19594 / LMG 11500 / NCIMB 11436 / LSU 4)</name>
    <dbReference type="NCBI Taxonomy" id="761193"/>
    <lineage>
        <taxon>Bacteria</taxon>
        <taxon>Pseudomonadati</taxon>
        <taxon>Bacteroidota</taxon>
        <taxon>Cytophagia</taxon>
        <taxon>Cytophagales</taxon>
        <taxon>Spirosomataceae</taxon>
        <taxon>Runella</taxon>
    </lineage>
</organism>
<evidence type="ECO:0000256" key="5">
    <source>
        <dbReference type="ARBA" id="ARBA00022533"/>
    </source>
</evidence>
<comment type="similarity">
    <text evidence="3">Belongs to the UPRTase family.</text>
</comment>
<reference evidence="17" key="1">
    <citation type="submission" date="2011-06" db="EMBL/GenBank/DDBJ databases">
        <title>The complete genome of chromosome of Runella slithyformis DSM 19594.</title>
        <authorList>
            <consortium name="US DOE Joint Genome Institute (JGI-PGF)"/>
            <person name="Lucas S."/>
            <person name="Han J."/>
            <person name="Lapidus A."/>
            <person name="Bruce D."/>
            <person name="Goodwin L."/>
            <person name="Pitluck S."/>
            <person name="Peters L."/>
            <person name="Kyrpides N."/>
            <person name="Mavromatis K."/>
            <person name="Ivanova N."/>
            <person name="Ovchinnikova G."/>
            <person name="Zhang X."/>
            <person name="Misra M."/>
            <person name="Detter J.C."/>
            <person name="Tapia R."/>
            <person name="Han C."/>
            <person name="Land M."/>
            <person name="Hauser L."/>
            <person name="Markowitz V."/>
            <person name="Cheng J.-F."/>
            <person name="Hugenholtz P."/>
            <person name="Woyke T."/>
            <person name="Wu D."/>
            <person name="Tindall B."/>
            <person name="Faehrich R."/>
            <person name="Brambilla E."/>
            <person name="Klenk H.-P."/>
            <person name="Eisen J.A."/>
        </authorList>
    </citation>
    <scope>NUCLEOTIDE SEQUENCE [LARGE SCALE GENOMIC DNA]</scope>
    <source>
        <strain evidence="17">ATCC 29530 / DSM 19594 / LMG 11500 / NCIMB 11436 / LSU 4</strain>
    </source>
</reference>
<gene>
    <name evidence="16" type="ordered locus">Runsl_1317</name>
</gene>
<keyword evidence="7" id="KW-0808">Transferase</keyword>
<reference evidence="16 17" key="2">
    <citation type="journal article" date="2012" name="Stand. Genomic Sci.">
        <title>Complete genome sequence of the aquatic bacterium Runella slithyformis type strain (LSU 4(T)).</title>
        <authorList>
            <person name="Copeland A."/>
            <person name="Zhang X."/>
            <person name="Misra M."/>
            <person name="Lapidus A."/>
            <person name="Nolan M."/>
            <person name="Lucas S."/>
            <person name="Deshpande S."/>
            <person name="Cheng J.F."/>
            <person name="Tapia R."/>
            <person name="Goodwin L.A."/>
            <person name="Pitluck S."/>
            <person name="Liolios K."/>
            <person name="Pagani I."/>
            <person name="Ivanova N."/>
            <person name="Mikhailova N."/>
            <person name="Pati A."/>
            <person name="Chen A."/>
            <person name="Palaniappan K."/>
            <person name="Land M."/>
            <person name="Hauser L."/>
            <person name="Pan C."/>
            <person name="Jeffries C.D."/>
            <person name="Detter J.C."/>
            <person name="Brambilla E.M."/>
            <person name="Rohde M."/>
            <person name="Djao O.D."/>
            <person name="Goker M."/>
            <person name="Sikorski J."/>
            <person name="Tindall B.J."/>
            <person name="Woyke T."/>
            <person name="Bristow J."/>
            <person name="Eisen J.A."/>
            <person name="Markowitz V."/>
            <person name="Hugenholtz P."/>
            <person name="Kyrpides N.C."/>
            <person name="Klenk H.P."/>
            <person name="Mavromatis K."/>
        </authorList>
    </citation>
    <scope>NUCLEOTIDE SEQUENCE [LARGE SCALE GENOMIC DNA]</scope>
    <source>
        <strain evidence="17">ATCC 29530 / DSM 19594 / LMG 11500 / NCIMB 11436 / LSU 4</strain>
    </source>
</reference>
<dbReference type="Pfam" id="PF14681">
    <property type="entry name" value="UPRTase"/>
    <property type="match status" value="1"/>
</dbReference>
<keyword evidence="8" id="KW-0547">Nucleotide-binding</keyword>
<evidence type="ECO:0000256" key="10">
    <source>
        <dbReference type="ARBA" id="ARBA00031082"/>
    </source>
</evidence>
<evidence type="ECO:0000256" key="13">
    <source>
        <dbReference type="ARBA" id="ARBA00072146"/>
    </source>
</evidence>
<dbReference type="EMBL" id="CP002859">
    <property type="protein sequence ID" value="AEI47744.1"/>
    <property type="molecule type" value="Genomic_DNA"/>
</dbReference>
<dbReference type="FunFam" id="3.40.50.2020:FF:000023">
    <property type="entry name" value="Probable uracil phosphoribosyltransferase"/>
    <property type="match status" value="1"/>
</dbReference>
<comment type="catalytic activity">
    <reaction evidence="11">
        <text>UMP + diphosphate = 5-phospho-alpha-D-ribose 1-diphosphate + uracil</text>
        <dbReference type="Rhea" id="RHEA:13017"/>
        <dbReference type="ChEBI" id="CHEBI:17568"/>
        <dbReference type="ChEBI" id="CHEBI:33019"/>
        <dbReference type="ChEBI" id="CHEBI:57865"/>
        <dbReference type="ChEBI" id="CHEBI:58017"/>
        <dbReference type="EC" id="2.4.2.9"/>
    </reaction>
</comment>
<evidence type="ECO:0000259" key="15">
    <source>
        <dbReference type="Pfam" id="PF14681"/>
    </source>
</evidence>
<dbReference type="AlphaFoldDB" id="A0A7U4E547"/>
<comment type="function">
    <text evidence="12">Catalyzes the conversion of uracil and 5-phospho-alpha-D-ribose 1-diphosphate (PRPP) to UMP and diphosphate.</text>
</comment>
<evidence type="ECO:0000256" key="12">
    <source>
        <dbReference type="ARBA" id="ARBA00056901"/>
    </source>
</evidence>
<dbReference type="Proteomes" id="UP000000493">
    <property type="component" value="Chromosome"/>
</dbReference>
<comment type="pathway">
    <text evidence="2">Pyrimidine metabolism; UMP biosynthesis via salvage pathway; UMP from uracil: step 1/1.</text>
</comment>
<dbReference type="KEGG" id="rsi:Runsl_1317"/>
<dbReference type="SUPFAM" id="SSF53271">
    <property type="entry name" value="PRTase-like"/>
    <property type="match status" value="1"/>
</dbReference>
<evidence type="ECO:0000313" key="17">
    <source>
        <dbReference type="Proteomes" id="UP000000493"/>
    </source>
</evidence>
<name>A0A7U4E547_RUNSL</name>
<comment type="cofactor">
    <cofactor evidence="1">
        <name>Mg(2+)</name>
        <dbReference type="ChEBI" id="CHEBI:18420"/>
    </cofactor>
</comment>
<proteinExistence type="inferred from homology"/>
<accession>A0A7U4E547</accession>
<evidence type="ECO:0000256" key="8">
    <source>
        <dbReference type="ARBA" id="ARBA00022741"/>
    </source>
</evidence>
<evidence type="ECO:0000256" key="4">
    <source>
        <dbReference type="ARBA" id="ARBA00011894"/>
    </source>
</evidence>
<keyword evidence="6 16" id="KW-0328">Glycosyltransferase</keyword>
<dbReference type="PANTHER" id="PTHR11608:SF0">
    <property type="entry name" value="BIFUNCTIONAL PROTEIN PYRR"/>
    <property type="match status" value="1"/>
</dbReference>
<evidence type="ECO:0000256" key="3">
    <source>
        <dbReference type="ARBA" id="ARBA00009516"/>
    </source>
</evidence>
<dbReference type="GO" id="GO:0004845">
    <property type="term" value="F:uracil phosphoribosyltransferase activity"/>
    <property type="evidence" value="ECO:0007669"/>
    <property type="project" value="UniProtKB-EC"/>
</dbReference>
<dbReference type="CDD" id="cd06223">
    <property type="entry name" value="PRTases_typeI"/>
    <property type="match status" value="1"/>
</dbReference>
<feature type="domain" description="Phosphoribosyltransferase" evidence="15">
    <location>
        <begin position="31"/>
        <end position="233"/>
    </location>
</feature>
<dbReference type="GO" id="GO:0005525">
    <property type="term" value="F:GTP binding"/>
    <property type="evidence" value="ECO:0007669"/>
    <property type="project" value="UniProtKB-KW"/>
</dbReference>
<evidence type="ECO:0000256" key="14">
    <source>
        <dbReference type="ARBA" id="ARBA00079807"/>
    </source>
</evidence>
<dbReference type="Gene3D" id="3.40.50.2020">
    <property type="match status" value="1"/>
</dbReference>
<dbReference type="InterPro" id="IPR050137">
    <property type="entry name" value="PyrR_bifunctional"/>
</dbReference>
<evidence type="ECO:0000256" key="2">
    <source>
        <dbReference type="ARBA" id="ARBA00005180"/>
    </source>
</evidence>
<keyword evidence="17" id="KW-1185">Reference proteome</keyword>
<dbReference type="InterPro" id="IPR029057">
    <property type="entry name" value="PRTase-like"/>
</dbReference>
<evidence type="ECO:0000256" key="1">
    <source>
        <dbReference type="ARBA" id="ARBA00001946"/>
    </source>
</evidence>
<dbReference type="PANTHER" id="PTHR11608">
    <property type="entry name" value="BIFUNCTIONAL PROTEIN PYRR"/>
    <property type="match status" value="1"/>
</dbReference>
<keyword evidence="9" id="KW-0342">GTP-binding</keyword>
<evidence type="ECO:0000256" key="6">
    <source>
        <dbReference type="ARBA" id="ARBA00022676"/>
    </source>
</evidence>
<dbReference type="NCBIfam" id="NF001097">
    <property type="entry name" value="PRK00129.1"/>
    <property type="match status" value="1"/>
</dbReference>